<keyword evidence="4" id="KW-1185">Reference proteome</keyword>
<feature type="domain" description="PTS EIIB type-2" evidence="2">
    <location>
        <begin position="1"/>
        <end position="92"/>
    </location>
</feature>
<dbReference type="AlphaFoldDB" id="A0A391PBX9"/>
<evidence type="ECO:0000259" key="2">
    <source>
        <dbReference type="PROSITE" id="PS51099"/>
    </source>
</evidence>
<proteinExistence type="predicted"/>
<dbReference type="InterPro" id="IPR036095">
    <property type="entry name" value="PTS_EIIB-like_sf"/>
</dbReference>
<accession>A0A391PBX9</accession>
<dbReference type="GO" id="GO:0008982">
    <property type="term" value="F:protein-N(PI)-phosphohistidine-sugar phosphotransferase activity"/>
    <property type="evidence" value="ECO:0007669"/>
    <property type="project" value="InterPro"/>
</dbReference>
<evidence type="ECO:0000256" key="1">
    <source>
        <dbReference type="ARBA" id="ARBA00022679"/>
    </source>
</evidence>
<organism evidence="3 4">
    <name type="scientific">Mediterraneibacter butyricigenes</name>
    <dbReference type="NCBI Taxonomy" id="2316025"/>
    <lineage>
        <taxon>Bacteria</taxon>
        <taxon>Bacillati</taxon>
        <taxon>Bacillota</taxon>
        <taxon>Clostridia</taxon>
        <taxon>Lachnospirales</taxon>
        <taxon>Lachnospiraceae</taxon>
        <taxon>Mediterraneibacter</taxon>
    </lineage>
</organism>
<gene>
    <name evidence="3" type="ORF">KGMB01110_15890</name>
</gene>
<evidence type="ECO:0000313" key="4">
    <source>
        <dbReference type="Proteomes" id="UP000265643"/>
    </source>
</evidence>
<sequence>MKTIIIACGSGVATSTIISTKVKELLEKNHIQCNIIQTSIHTLDTYLNQADLVVSSIQICRELPIPKVNGMPYLTSIGEEQVSQKILEILNL</sequence>
<reference evidence="4" key="1">
    <citation type="submission" date="2018-09" db="EMBL/GenBank/DDBJ databases">
        <title>Draft Genome Sequence of Mediterraneibacter sp. KCTC 15684.</title>
        <authorList>
            <person name="Kim J.S."/>
            <person name="Han K.I."/>
            <person name="Suh M.K."/>
            <person name="Lee K.C."/>
            <person name="Eom M.K."/>
            <person name="Lee J.H."/>
            <person name="Park S.H."/>
            <person name="Kang S.W."/>
            <person name="Park J.E."/>
            <person name="Oh B.S."/>
            <person name="Yu S.Y."/>
            <person name="Choi S.H."/>
            <person name="Lee D.H."/>
            <person name="Yoon H."/>
            <person name="Kim B."/>
            <person name="Yang S.J."/>
            <person name="Lee J.S."/>
        </authorList>
    </citation>
    <scope>NUCLEOTIDE SEQUENCE [LARGE SCALE GENOMIC DNA]</scope>
    <source>
        <strain evidence="4">KCTC 15684</strain>
    </source>
</reference>
<dbReference type="PROSITE" id="PS51099">
    <property type="entry name" value="PTS_EIIB_TYPE_2"/>
    <property type="match status" value="1"/>
</dbReference>
<dbReference type="CDD" id="cd05566">
    <property type="entry name" value="PTS_IIB_galactitol"/>
    <property type="match status" value="1"/>
</dbReference>
<dbReference type="GO" id="GO:0009401">
    <property type="term" value="P:phosphoenolpyruvate-dependent sugar phosphotransferase system"/>
    <property type="evidence" value="ECO:0007669"/>
    <property type="project" value="InterPro"/>
</dbReference>
<dbReference type="InterPro" id="IPR003501">
    <property type="entry name" value="PTS_EIIB_2/3"/>
</dbReference>
<dbReference type="EMBL" id="BHGK01000001">
    <property type="protein sequence ID" value="GCA67153.1"/>
    <property type="molecule type" value="Genomic_DNA"/>
</dbReference>
<comment type="caution">
    <text evidence="3">The sequence shown here is derived from an EMBL/GenBank/DDBJ whole genome shotgun (WGS) entry which is preliminary data.</text>
</comment>
<protein>
    <submittedName>
        <fullName evidence="3">PTS galactitol transporter subunit IIB</fullName>
    </submittedName>
</protein>
<name>A0A391PBX9_9FIRM</name>
<dbReference type="SUPFAM" id="SSF52794">
    <property type="entry name" value="PTS system IIB component-like"/>
    <property type="match status" value="1"/>
</dbReference>
<dbReference type="Pfam" id="PF02302">
    <property type="entry name" value="PTS_IIB"/>
    <property type="match status" value="1"/>
</dbReference>
<keyword evidence="1" id="KW-0808">Transferase</keyword>
<dbReference type="InterPro" id="IPR013011">
    <property type="entry name" value="PTS_EIIB_2"/>
</dbReference>
<dbReference type="RefSeq" id="WP_117990295.1">
    <property type="nucleotide sequence ID" value="NZ_BHGK01000001.1"/>
</dbReference>
<dbReference type="Gene3D" id="3.40.50.2300">
    <property type="match status" value="1"/>
</dbReference>
<dbReference type="Proteomes" id="UP000265643">
    <property type="component" value="Unassembled WGS sequence"/>
</dbReference>
<evidence type="ECO:0000313" key="3">
    <source>
        <dbReference type="EMBL" id="GCA67153.1"/>
    </source>
</evidence>